<dbReference type="EnsemblProtists" id="EOD35611">
    <property type="protein sequence ID" value="EOD35611"/>
    <property type="gene ID" value="EMIHUDRAFT_440921"/>
</dbReference>
<evidence type="ECO:0000313" key="2">
    <source>
        <dbReference type="Proteomes" id="UP000013827"/>
    </source>
</evidence>
<dbReference type="AlphaFoldDB" id="A0A0D3ICP9"/>
<dbReference type="EnsemblProtists" id="EOD09034">
    <property type="protein sequence ID" value="EOD09034"/>
    <property type="gene ID" value="EMIHUDRAFT_438170"/>
</dbReference>
<proteinExistence type="predicted"/>
<dbReference type="PaxDb" id="2903-EOD09034"/>
<dbReference type="KEGG" id="ehx:EMIHUDRAFT_440921"/>
<dbReference type="RefSeq" id="XP_005788040.1">
    <property type="nucleotide sequence ID" value="XM_005787983.1"/>
</dbReference>
<reference evidence="2" key="1">
    <citation type="journal article" date="2013" name="Nature">
        <title>Pan genome of the phytoplankton Emiliania underpins its global distribution.</title>
        <authorList>
            <person name="Read B.A."/>
            <person name="Kegel J."/>
            <person name="Klute M.J."/>
            <person name="Kuo A."/>
            <person name="Lefebvre S.C."/>
            <person name="Maumus F."/>
            <person name="Mayer C."/>
            <person name="Miller J."/>
            <person name="Monier A."/>
            <person name="Salamov A."/>
            <person name="Young J."/>
            <person name="Aguilar M."/>
            <person name="Claverie J.M."/>
            <person name="Frickenhaus S."/>
            <person name="Gonzalez K."/>
            <person name="Herman E.K."/>
            <person name="Lin Y.C."/>
            <person name="Napier J."/>
            <person name="Ogata H."/>
            <person name="Sarno A.F."/>
            <person name="Shmutz J."/>
            <person name="Schroeder D."/>
            <person name="de Vargas C."/>
            <person name="Verret F."/>
            <person name="von Dassow P."/>
            <person name="Valentin K."/>
            <person name="Van de Peer Y."/>
            <person name="Wheeler G."/>
            <person name="Dacks J.B."/>
            <person name="Delwiche C.F."/>
            <person name="Dyhrman S.T."/>
            <person name="Glockner G."/>
            <person name="John U."/>
            <person name="Richards T."/>
            <person name="Worden A.Z."/>
            <person name="Zhang X."/>
            <person name="Grigoriev I.V."/>
            <person name="Allen A.E."/>
            <person name="Bidle K."/>
            <person name="Borodovsky M."/>
            <person name="Bowler C."/>
            <person name="Brownlee C."/>
            <person name="Cock J.M."/>
            <person name="Elias M."/>
            <person name="Gladyshev V.N."/>
            <person name="Groth M."/>
            <person name="Guda C."/>
            <person name="Hadaegh A."/>
            <person name="Iglesias-Rodriguez M.D."/>
            <person name="Jenkins J."/>
            <person name="Jones B.M."/>
            <person name="Lawson T."/>
            <person name="Leese F."/>
            <person name="Lindquist E."/>
            <person name="Lobanov A."/>
            <person name="Lomsadze A."/>
            <person name="Malik S.B."/>
            <person name="Marsh M.E."/>
            <person name="Mackinder L."/>
            <person name="Mock T."/>
            <person name="Mueller-Roeber B."/>
            <person name="Pagarete A."/>
            <person name="Parker M."/>
            <person name="Probert I."/>
            <person name="Quesneville H."/>
            <person name="Raines C."/>
            <person name="Rensing S.A."/>
            <person name="Riano-Pachon D.M."/>
            <person name="Richier S."/>
            <person name="Rokitta S."/>
            <person name="Shiraiwa Y."/>
            <person name="Soanes D.M."/>
            <person name="van der Giezen M."/>
            <person name="Wahlund T.M."/>
            <person name="Williams B."/>
            <person name="Wilson W."/>
            <person name="Wolfe G."/>
            <person name="Wurch L.L."/>
        </authorList>
    </citation>
    <scope>NUCLEOTIDE SEQUENCE</scope>
</reference>
<dbReference type="GeneID" id="17255177"/>
<sequence length="197" mass="21246">MSLRHLMGEVASGDVVGKLKAAEAKWLALTPHLAESLKPIAAQATKVRETYEAFAAAQPELLKSIIGRVEKDPLCTGVVPTVAAARDPSQCKYTVEGTLVHDIMTNVKLLERREASAYDGLEYKLTEAEKKSIITNSVAFLSSQNTKVLAGLKESLPAEKVKELEAEVASSMAKAVASVKPSDLPDSMPFKDVLKMH</sequence>
<dbReference type="Proteomes" id="UP000013827">
    <property type="component" value="Unassembled WGS sequence"/>
</dbReference>
<accession>A0A0D3ICP9</accession>
<dbReference type="GeneID" id="17280882"/>
<organism evidence="1 2">
    <name type="scientific">Emiliania huxleyi (strain CCMP1516)</name>
    <dbReference type="NCBI Taxonomy" id="280463"/>
    <lineage>
        <taxon>Eukaryota</taxon>
        <taxon>Haptista</taxon>
        <taxon>Haptophyta</taxon>
        <taxon>Prymnesiophyceae</taxon>
        <taxon>Isochrysidales</taxon>
        <taxon>Noelaerhabdaceae</taxon>
        <taxon>Emiliania</taxon>
    </lineage>
</organism>
<protein>
    <submittedName>
        <fullName evidence="1">Uncharacterized protein</fullName>
    </submittedName>
</protein>
<name>A0A0D3ICP9_EMIH1</name>
<dbReference type="RefSeq" id="XP_005761463.1">
    <property type="nucleotide sequence ID" value="XM_005761406.1"/>
</dbReference>
<evidence type="ECO:0000313" key="1">
    <source>
        <dbReference type="EnsemblProtists" id="EOD09034"/>
    </source>
</evidence>
<dbReference type="HOGENOM" id="CLU_1386456_0_0_1"/>
<dbReference type="KEGG" id="ehx:EMIHUDRAFT_438170"/>
<reference evidence="1" key="2">
    <citation type="submission" date="2024-10" db="UniProtKB">
        <authorList>
            <consortium name="EnsemblProtists"/>
        </authorList>
    </citation>
    <scope>IDENTIFICATION</scope>
</reference>
<keyword evidence="2" id="KW-1185">Reference proteome</keyword>